<feature type="compositionally biased region" description="Low complexity" evidence="2">
    <location>
        <begin position="14"/>
        <end position="23"/>
    </location>
</feature>
<comment type="caution">
    <text evidence="3">The sequence shown here is derived from an EMBL/GenBank/DDBJ whole genome shotgun (WGS) entry which is preliminary data.</text>
</comment>
<gene>
    <name evidence="3" type="ORF">PECAL_3P27060</name>
</gene>
<proteinExistence type="predicted"/>
<feature type="compositionally biased region" description="Basic residues" evidence="2">
    <location>
        <begin position="281"/>
        <end position="294"/>
    </location>
</feature>
<keyword evidence="1" id="KW-0175">Coiled coil</keyword>
<reference evidence="3" key="1">
    <citation type="submission" date="2021-11" db="EMBL/GenBank/DDBJ databases">
        <authorList>
            <consortium name="Genoscope - CEA"/>
            <person name="William W."/>
        </authorList>
    </citation>
    <scope>NUCLEOTIDE SEQUENCE</scope>
</reference>
<feature type="compositionally biased region" description="Basic and acidic residues" evidence="2">
    <location>
        <begin position="254"/>
        <end position="270"/>
    </location>
</feature>
<dbReference type="Gene3D" id="2.30.29.30">
    <property type="entry name" value="Pleckstrin-homology domain (PH domain)/Phosphotyrosine-binding domain (PTB)"/>
    <property type="match status" value="1"/>
</dbReference>
<organism evidence="3 4">
    <name type="scientific">Pelagomonas calceolata</name>
    <dbReference type="NCBI Taxonomy" id="35677"/>
    <lineage>
        <taxon>Eukaryota</taxon>
        <taxon>Sar</taxon>
        <taxon>Stramenopiles</taxon>
        <taxon>Ochrophyta</taxon>
        <taxon>Pelagophyceae</taxon>
        <taxon>Pelagomonadales</taxon>
        <taxon>Pelagomonadaceae</taxon>
        <taxon>Pelagomonas</taxon>
    </lineage>
</organism>
<dbReference type="AlphaFoldDB" id="A0A8J2SRD3"/>
<feature type="coiled-coil region" evidence="1">
    <location>
        <begin position="74"/>
        <end position="150"/>
    </location>
</feature>
<evidence type="ECO:0000256" key="1">
    <source>
        <dbReference type="SAM" id="Coils"/>
    </source>
</evidence>
<dbReference type="Proteomes" id="UP000789595">
    <property type="component" value="Unassembled WGS sequence"/>
</dbReference>
<sequence length="422" mass="46203">MLQQQQESGNPWMAPDDPGAAHAAPELAALLAAREDELRAVEASAAARTLDTKVRAKQFFDDVVEKMRAGARQAEALERNYRAAAAQRDAAAARADKLEARAAKLDARAAAAERQRDASRRDAAALGDGIRHLRDELDESRARLAAARDAEAAAAELVRAGAAERDAARAEFLRERDDHAAARDALARRVAALEAENAELRDRLRTTAEAEQAARDKLADKEKLANEHRGRAYVLEEELKKQRKKVDECVLEERRRGEEERARGERERVARRAGPRGAFRSSRRVARAGRRSPHAYRPRRPLVAGVDCRKHGRAGNPKARRLFLDPRTDELAWGPAGAKKSGSKGAAKRFPLVRGVRLVRGKTTAVFRRQASVDASPNACLSLVGDGPRESLDLELDSKQLRDTLATGIAALLVRLDAPATA</sequence>
<evidence type="ECO:0000313" key="4">
    <source>
        <dbReference type="Proteomes" id="UP000789595"/>
    </source>
</evidence>
<keyword evidence="4" id="KW-1185">Reference proteome</keyword>
<name>A0A8J2SRD3_9STRA</name>
<dbReference type="EMBL" id="CAKKNE010000003">
    <property type="protein sequence ID" value="CAH0372692.1"/>
    <property type="molecule type" value="Genomic_DNA"/>
</dbReference>
<feature type="region of interest" description="Disordered" evidence="2">
    <location>
        <begin position="254"/>
        <end position="294"/>
    </location>
</feature>
<protein>
    <submittedName>
        <fullName evidence="3">Uncharacterized protein</fullName>
    </submittedName>
</protein>
<accession>A0A8J2SRD3</accession>
<feature type="coiled-coil region" evidence="1">
    <location>
        <begin position="176"/>
        <end position="227"/>
    </location>
</feature>
<evidence type="ECO:0000256" key="2">
    <source>
        <dbReference type="SAM" id="MobiDB-lite"/>
    </source>
</evidence>
<feature type="region of interest" description="Disordered" evidence="2">
    <location>
        <begin position="1"/>
        <end position="23"/>
    </location>
</feature>
<evidence type="ECO:0000313" key="3">
    <source>
        <dbReference type="EMBL" id="CAH0372692.1"/>
    </source>
</evidence>
<dbReference type="InterPro" id="IPR011993">
    <property type="entry name" value="PH-like_dom_sf"/>
</dbReference>